<comment type="subunit">
    <text evidence="10">Monomer. Associates with 30S ribosomal subunit, binds 16S rRNA.</text>
</comment>
<keyword evidence="15" id="KW-1185">Reference proteome</keyword>
<evidence type="ECO:0000256" key="3">
    <source>
        <dbReference type="ARBA" id="ARBA00022723"/>
    </source>
</evidence>
<dbReference type="NCBIfam" id="TIGR00157">
    <property type="entry name" value="ribosome small subunit-dependent GTPase A"/>
    <property type="match status" value="1"/>
</dbReference>
<dbReference type="PANTHER" id="PTHR32120:SF10">
    <property type="entry name" value="SMALL RIBOSOMAL SUBUNIT BIOGENESIS GTPASE RSGA"/>
    <property type="match status" value="1"/>
</dbReference>
<evidence type="ECO:0000256" key="8">
    <source>
        <dbReference type="ARBA" id="ARBA00022884"/>
    </source>
</evidence>
<evidence type="ECO:0000256" key="10">
    <source>
        <dbReference type="HAMAP-Rule" id="MF_01820"/>
    </source>
</evidence>
<dbReference type="PROSITE" id="PS51721">
    <property type="entry name" value="G_CP"/>
    <property type="match status" value="1"/>
</dbReference>
<feature type="region of interest" description="Disordered" evidence="11">
    <location>
        <begin position="291"/>
        <end position="311"/>
    </location>
</feature>
<dbReference type="Gene3D" id="3.40.50.300">
    <property type="entry name" value="P-loop containing nucleotide triphosphate hydrolases"/>
    <property type="match status" value="1"/>
</dbReference>
<keyword evidence="9 10" id="KW-0342">GTP-binding</keyword>
<dbReference type="GO" id="GO:0005525">
    <property type="term" value="F:GTP binding"/>
    <property type="evidence" value="ECO:0007669"/>
    <property type="project" value="UniProtKB-UniRule"/>
</dbReference>
<dbReference type="GO" id="GO:0003924">
    <property type="term" value="F:GTPase activity"/>
    <property type="evidence" value="ECO:0007669"/>
    <property type="project" value="UniProtKB-UniRule"/>
</dbReference>
<name>A0A3S8U2L3_9RHOB</name>
<dbReference type="Gene3D" id="1.10.40.50">
    <property type="entry name" value="Probable gtpase engc, domain 3"/>
    <property type="match status" value="1"/>
</dbReference>
<dbReference type="HAMAP" id="MF_01820">
    <property type="entry name" value="GTPase_RsgA"/>
    <property type="match status" value="1"/>
</dbReference>
<feature type="region of interest" description="Disordered" evidence="11">
    <location>
        <begin position="395"/>
        <end position="417"/>
    </location>
</feature>
<comment type="similarity">
    <text evidence="10">Belongs to the TRAFAC class YlqF/YawG GTPase family. RsgA subfamily.</text>
</comment>
<feature type="binding site" evidence="10">
    <location>
        <position position="360"/>
    </location>
    <ligand>
        <name>Zn(2+)</name>
        <dbReference type="ChEBI" id="CHEBI:29105"/>
    </ligand>
</feature>
<evidence type="ECO:0000259" key="12">
    <source>
        <dbReference type="PROSITE" id="PS50936"/>
    </source>
</evidence>
<sequence length="417" mass="44662">MGDQVDDRQSRCHARPDVPQHCARPFVAADPTARRACIAGWWLGVQPRQKGRGNGPAPQAGLALARADAQSGRVTDATDQTVLSLAALGWTEALGDQLGPDETGLDRMRVATVHRARMTAMSAQGPVRLLLAPQANTADYAVGDWVLVEPETHRLIRRLDRNTVLQRRTEGGGAPQLIAANVDTLFIVTSCNDDLNPARLERYLALANEAGTTPVIVLTKADQVEDPQPFVDRVTGLQRDLQVVTLNAKAPEAVEVLAPWCGPGQTVALVGSSGVGKSSLLNTLADKAPDEAQATGDIRESDAKGRHTTTSRSLHAIAGGGWVIDTPGIRTLHVSDLSVGLDVLFAEIAELAPDCRFRDCTHAHEPGCAVLAAVAAGTLDQARVDRWRKLWEENRTNTPVTSGPRGNKTTLARGKRY</sequence>
<evidence type="ECO:0000259" key="13">
    <source>
        <dbReference type="PROSITE" id="PS51721"/>
    </source>
</evidence>
<evidence type="ECO:0000256" key="7">
    <source>
        <dbReference type="ARBA" id="ARBA00022833"/>
    </source>
</evidence>
<feature type="binding site" evidence="10">
    <location>
        <begin position="271"/>
        <end position="279"/>
    </location>
    <ligand>
        <name>GTP</name>
        <dbReference type="ChEBI" id="CHEBI:37565"/>
    </ligand>
</feature>
<proteinExistence type="inferred from homology"/>
<dbReference type="AlphaFoldDB" id="A0A3S8U2L3"/>
<feature type="binding site" evidence="10">
    <location>
        <position position="368"/>
    </location>
    <ligand>
        <name>Zn(2+)</name>
        <dbReference type="ChEBI" id="CHEBI:29105"/>
    </ligand>
</feature>
<feature type="binding site" evidence="10">
    <location>
        <position position="362"/>
    </location>
    <ligand>
        <name>Zn(2+)</name>
        <dbReference type="ChEBI" id="CHEBI:29105"/>
    </ligand>
</feature>
<dbReference type="GO" id="GO:0046872">
    <property type="term" value="F:metal ion binding"/>
    <property type="evidence" value="ECO:0007669"/>
    <property type="project" value="UniProtKB-KW"/>
</dbReference>
<dbReference type="SUPFAM" id="SSF52540">
    <property type="entry name" value="P-loop containing nucleoside triphosphate hydrolases"/>
    <property type="match status" value="1"/>
</dbReference>
<keyword evidence="1 10" id="KW-0963">Cytoplasm</keyword>
<dbReference type="InterPro" id="IPR010914">
    <property type="entry name" value="RsgA_GTPase_dom"/>
</dbReference>
<evidence type="ECO:0000256" key="9">
    <source>
        <dbReference type="ARBA" id="ARBA00023134"/>
    </source>
</evidence>
<keyword evidence="4 10" id="KW-0699">rRNA-binding</keyword>
<evidence type="ECO:0000256" key="11">
    <source>
        <dbReference type="SAM" id="MobiDB-lite"/>
    </source>
</evidence>
<dbReference type="PANTHER" id="PTHR32120">
    <property type="entry name" value="SMALL RIBOSOMAL SUBUNIT BIOGENESIS GTPASE RSGA"/>
    <property type="match status" value="1"/>
</dbReference>
<evidence type="ECO:0000256" key="6">
    <source>
        <dbReference type="ARBA" id="ARBA00022801"/>
    </source>
</evidence>
<comment type="subcellular location">
    <subcellularLocation>
        <location evidence="10">Cytoplasm</location>
    </subcellularLocation>
</comment>
<dbReference type="GO" id="GO:0019843">
    <property type="term" value="F:rRNA binding"/>
    <property type="evidence" value="ECO:0007669"/>
    <property type="project" value="UniProtKB-KW"/>
</dbReference>
<keyword evidence="5 10" id="KW-0547">Nucleotide-binding</keyword>
<reference evidence="14 15" key="1">
    <citation type="submission" date="2018-12" db="EMBL/GenBank/DDBJ databases">
        <title>Complete genome sequencing of Tabrizicola sp. K13M18.</title>
        <authorList>
            <person name="Bae J.-W."/>
        </authorList>
    </citation>
    <scope>NUCLEOTIDE SEQUENCE [LARGE SCALE GENOMIC DNA]</scope>
    <source>
        <strain evidence="14 15">K13M18</strain>
    </source>
</reference>
<protein>
    <recommendedName>
        <fullName evidence="10">Small ribosomal subunit biogenesis GTPase RsgA</fullName>
        <ecNumber evidence="10">3.6.1.-</ecNumber>
    </recommendedName>
</protein>
<dbReference type="GO" id="GO:0042274">
    <property type="term" value="P:ribosomal small subunit biogenesis"/>
    <property type="evidence" value="ECO:0007669"/>
    <property type="project" value="UniProtKB-UniRule"/>
</dbReference>
<feature type="binding site" evidence="10">
    <location>
        <position position="355"/>
    </location>
    <ligand>
        <name>Zn(2+)</name>
        <dbReference type="ChEBI" id="CHEBI:29105"/>
    </ligand>
</feature>
<keyword evidence="2 10" id="KW-0690">Ribosome biogenesis</keyword>
<evidence type="ECO:0000313" key="14">
    <source>
        <dbReference type="EMBL" id="AZL57851.1"/>
    </source>
</evidence>
<feature type="binding site" evidence="10">
    <location>
        <begin position="219"/>
        <end position="222"/>
    </location>
    <ligand>
        <name>GTP</name>
        <dbReference type="ChEBI" id="CHEBI:37565"/>
    </ligand>
</feature>
<keyword evidence="3 10" id="KW-0479">Metal-binding</keyword>
<dbReference type="EMBL" id="CP034328">
    <property type="protein sequence ID" value="AZL57851.1"/>
    <property type="molecule type" value="Genomic_DNA"/>
</dbReference>
<dbReference type="OrthoDB" id="9809485at2"/>
<dbReference type="EC" id="3.6.1.-" evidence="10"/>
<comment type="cofactor">
    <cofactor evidence="10">
        <name>Zn(2+)</name>
        <dbReference type="ChEBI" id="CHEBI:29105"/>
    </cofactor>
    <text evidence="10">Binds 1 zinc ion per subunit.</text>
</comment>
<gene>
    <name evidence="10 14" type="primary">rsgA</name>
    <name evidence="14" type="ORF">EI545_02760</name>
</gene>
<evidence type="ECO:0000256" key="2">
    <source>
        <dbReference type="ARBA" id="ARBA00022517"/>
    </source>
</evidence>
<dbReference type="GO" id="GO:0005737">
    <property type="term" value="C:cytoplasm"/>
    <property type="evidence" value="ECO:0007669"/>
    <property type="project" value="UniProtKB-SubCell"/>
</dbReference>
<evidence type="ECO:0000256" key="4">
    <source>
        <dbReference type="ARBA" id="ARBA00022730"/>
    </source>
</evidence>
<dbReference type="KEGG" id="taw:EI545_02760"/>
<dbReference type="CDD" id="cd01854">
    <property type="entry name" value="YjeQ_EngC"/>
    <property type="match status" value="1"/>
</dbReference>
<keyword evidence="6 10" id="KW-0378">Hydrolase</keyword>
<dbReference type="Pfam" id="PF03193">
    <property type="entry name" value="RsgA_GTPase"/>
    <property type="match status" value="1"/>
</dbReference>
<dbReference type="Proteomes" id="UP000282002">
    <property type="component" value="Chromosome"/>
</dbReference>
<evidence type="ECO:0000256" key="1">
    <source>
        <dbReference type="ARBA" id="ARBA00022490"/>
    </source>
</evidence>
<dbReference type="InterPro" id="IPR030378">
    <property type="entry name" value="G_CP_dom"/>
</dbReference>
<organism evidence="14 15">
    <name type="scientific">Tabrizicola piscis</name>
    <dbReference type="NCBI Taxonomy" id="2494374"/>
    <lineage>
        <taxon>Bacteria</taxon>
        <taxon>Pseudomonadati</taxon>
        <taxon>Pseudomonadota</taxon>
        <taxon>Alphaproteobacteria</taxon>
        <taxon>Rhodobacterales</taxon>
        <taxon>Paracoccaceae</taxon>
        <taxon>Tabrizicola</taxon>
    </lineage>
</organism>
<dbReference type="InterPro" id="IPR004881">
    <property type="entry name" value="Ribosome_biogen_GTPase_RsgA"/>
</dbReference>
<comment type="function">
    <text evidence="10">One of several proteins that assist in the late maturation steps of the functional core of the 30S ribosomal subunit. Helps release RbfA from mature subunits. May play a role in the assembly of ribosomal proteins into the subunit. Circularly permuted GTPase that catalyzes slow GTP hydrolysis, GTPase activity is stimulated by the 30S ribosomal subunit.</text>
</comment>
<keyword evidence="8 10" id="KW-0694">RNA-binding</keyword>
<keyword evidence="7 10" id="KW-0862">Zinc</keyword>
<evidence type="ECO:0000256" key="5">
    <source>
        <dbReference type="ARBA" id="ARBA00022741"/>
    </source>
</evidence>
<feature type="domain" description="CP-type G" evidence="13">
    <location>
        <begin position="174"/>
        <end position="332"/>
    </location>
</feature>
<dbReference type="InterPro" id="IPR027417">
    <property type="entry name" value="P-loop_NTPase"/>
</dbReference>
<feature type="domain" description="EngC GTPase" evidence="12">
    <location>
        <begin position="180"/>
        <end position="330"/>
    </location>
</feature>
<evidence type="ECO:0000313" key="15">
    <source>
        <dbReference type="Proteomes" id="UP000282002"/>
    </source>
</evidence>
<dbReference type="PROSITE" id="PS50936">
    <property type="entry name" value="ENGC_GTPASE"/>
    <property type="match status" value="1"/>
</dbReference>
<accession>A0A3S8U2L3</accession>